<dbReference type="RefSeq" id="WP_165872729.1">
    <property type="nucleotide sequence ID" value="NZ_OU594967.1"/>
</dbReference>
<evidence type="ECO:0000313" key="1">
    <source>
        <dbReference type="EMBL" id="TCK52044.1"/>
    </source>
</evidence>
<keyword evidence="2" id="KW-1185">Reference proteome</keyword>
<sequence length="273" mass="32500">MAKYYRCLFYSIFILGLSSCKTELTANTPASEYCSRDPQICQDVPDEGWCTLKRDDLIRSRWYAKHAPSDKHNYLLLNSMQNYQKCMTIAARIRPLKNKIRKTIRTEALLNITHEIHQRQQEILKKRDLFSLYYRWSQLGDHDAKEMFLNRETQPQMNDPILKYALASLYNQSNPKKSLLLLQQSLAGYTKKWPIPHYLLEAIITEYMRLKQYEQAYIWALVLKKLGDVNTNFEQLKRYRHFSEEQIDDFKDQAKKLVKDIKKRQYQAPTSTP</sequence>
<gene>
    <name evidence="1" type="ORF">EV690_2144</name>
</gene>
<name>A0A4R1JLU6_9GAMM</name>
<dbReference type="InterPro" id="IPR021372">
    <property type="entry name" value="DUF2989"/>
</dbReference>
<dbReference type="Proteomes" id="UP000295565">
    <property type="component" value="Unassembled WGS sequence"/>
</dbReference>
<comment type="caution">
    <text evidence="1">The sequence shown here is derived from an EMBL/GenBank/DDBJ whole genome shotgun (WGS) entry which is preliminary data.</text>
</comment>
<dbReference type="EMBL" id="SMGD01000013">
    <property type="protein sequence ID" value="TCK52044.1"/>
    <property type="molecule type" value="Genomic_DNA"/>
</dbReference>
<accession>A0A4R1JLU6</accession>
<reference evidence="1 2" key="1">
    <citation type="submission" date="2019-03" db="EMBL/GenBank/DDBJ databases">
        <title>Genomic Encyclopedia of Type Strains, Phase IV (KMG-IV): sequencing the most valuable type-strain genomes for metagenomic binning, comparative biology and taxonomic classification.</title>
        <authorList>
            <person name="Goeker M."/>
        </authorList>
    </citation>
    <scope>NUCLEOTIDE SEQUENCE [LARGE SCALE GENOMIC DNA]</scope>
    <source>
        <strain evidence="1 2">DSM 18577</strain>
    </source>
</reference>
<evidence type="ECO:0000313" key="2">
    <source>
        <dbReference type="Proteomes" id="UP000295565"/>
    </source>
</evidence>
<organism evidence="1 2">
    <name type="scientific">Celerinatantimonas diazotrophica</name>
    <dbReference type="NCBI Taxonomy" id="412034"/>
    <lineage>
        <taxon>Bacteria</taxon>
        <taxon>Pseudomonadati</taxon>
        <taxon>Pseudomonadota</taxon>
        <taxon>Gammaproteobacteria</taxon>
        <taxon>Celerinatantimonadaceae</taxon>
        <taxon>Celerinatantimonas</taxon>
    </lineage>
</organism>
<dbReference type="AlphaFoldDB" id="A0A4R1JLU6"/>
<dbReference type="Pfam" id="PF11207">
    <property type="entry name" value="DUF2989"/>
    <property type="match status" value="1"/>
</dbReference>
<protein>
    <submittedName>
        <fullName evidence="1">DUF2989 family protein</fullName>
    </submittedName>
</protein>
<proteinExistence type="predicted"/>
<dbReference type="PROSITE" id="PS51257">
    <property type="entry name" value="PROKAR_LIPOPROTEIN"/>
    <property type="match status" value="1"/>
</dbReference>